<dbReference type="OrthoDB" id="202825at2759"/>
<dbReference type="InterPro" id="IPR004344">
    <property type="entry name" value="TTL/TTLL_fam"/>
</dbReference>
<dbReference type="SUPFAM" id="SSF56059">
    <property type="entry name" value="Glutathione synthetase ATP-binding domain-like"/>
    <property type="match status" value="1"/>
</dbReference>
<dbReference type="PROSITE" id="PS51221">
    <property type="entry name" value="TTL"/>
    <property type="match status" value="1"/>
</dbReference>
<name>A0A9J6BHA9_POLVA</name>
<sequence>MKNWQKVLILPLTIAIISFFLNNFFNQKCDCEVKNIENLPSNIPLNDDDYYDDEEEIEYSNIPQKLQEIRVKPKYWFHIYDNESYFTFDTVRTVLNYLDFDEIKMNLEPNGTFHFGWDILWAYQYHDLQKLPIDWKQMKFYQKMNHIPGNHFLTSKMTFGLYTNSKYVPRAFTDINKLQAYAISHPDKLFVIKLKSNRGVELKKVSEMILTDESTLDGYFAQEFISNPLLFNGHKFDFGIYVLLTSVDPLRIYYYSKNMIFRFCSKTYNISDPTDTDRYVVSDSKIPVWEFPGTKDYFENGYNTRDAFDGFLKKIGANVDEIWDKIEDSIRSIIVSKEAFFIEWIKLAGTSKLNHFELFRFDMILDNNLNLHVIEVNQHPNIYPSKYFYRNKVLYENLLYNLFTLIGAGTNFRKFTIQLPNMDVEKMIAHPHSMTVRPEVCLTSFCQRSCSSVCNLCWKCLNSATKYDFLQSYREQMNSGDFKRIFPPEKNQMENFNELYGNLLSENSKLHVEWFKEMCKKNRYFC</sequence>
<dbReference type="PANTHER" id="PTHR47113:SF1">
    <property type="entry name" value="LD09343P"/>
    <property type="match status" value="1"/>
</dbReference>
<keyword evidence="3" id="KW-1185">Reference proteome</keyword>
<keyword evidence="1" id="KW-0472">Membrane</keyword>
<dbReference type="AlphaFoldDB" id="A0A9J6BHA9"/>
<organism evidence="2 3">
    <name type="scientific">Polypedilum vanderplanki</name>
    <name type="common">Sleeping chironomid midge</name>
    <dbReference type="NCBI Taxonomy" id="319348"/>
    <lineage>
        <taxon>Eukaryota</taxon>
        <taxon>Metazoa</taxon>
        <taxon>Ecdysozoa</taxon>
        <taxon>Arthropoda</taxon>
        <taxon>Hexapoda</taxon>
        <taxon>Insecta</taxon>
        <taxon>Pterygota</taxon>
        <taxon>Neoptera</taxon>
        <taxon>Endopterygota</taxon>
        <taxon>Diptera</taxon>
        <taxon>Nematocera</taxon>
        <taxon>Chironomoidea</taxon>
        <taxon>Chironomidae</taxon>
        <taxon>Chironominae</taxon>
        <taxon>Polypedilum</taxon>
        <taxon>Polypedilum</taxon>
    </lineage>
</organism>
<dbReference type="Gene3D" id="3.30.470.20">
    <property type="entry name" value="ATP-grasp fold, B domain"/>
    <property type="match status" value="1"/>
</dbReference>
<dbReference type="InterPro" id="IPR053317">
    <property type="entry name" value="Tubulin_polyglutamylase"/>
</dbReference>
<proteinExistence type="predicted"/>
<dbReference type="EMBL" id="JADBJN010000004">
    <property type="protein sequence ID" value="KAG5669197.1"/>
    <property type="molecule type" value="Genomic_DNA"/>
</dbReference>
<accession>A0A9J6BHA9</accession>
<evidence type="ECO:0000256" key="1">
    <source>
        <dbReference type="SAM" id="Phobius"/>
    </source>
</evidence>
<dbReference type="PANTHER" id="PTHR47113">
    <property type="entry name" value="LD09343P"/>
    <property type="match status" value="1"/>
</dbReference>
<gene>
    <name evidence="2" type="ORF">PVAND_017090</name>
</gene>
<evidence type="ECO:0000313" key="2">
    <source>
        <dbReference type="EMBL" id="KAG5669197.1"/>
    </source>
</evidence>
<comment type="caution">
    <text evidence="2">The sequence shown here is derived from an EMBL/GenBank/DDBJ whole genome shotgun (WGS) entry which is preliminary data.</text>
</comment>
<dbReference type="Proteomes" id="UP001107558">
    <property type="component" value="Chromosome 4"/>
</dbReference>
<keyword evidence="1" id="KW-1133">Transmembrane helix</keyword>
<reference evidence="2" key="1">
    <citation type="submission" date="2021-03" db="EMBL/GenBank/DDBJ databases">
        <title>Chromosome level genome of the anhydrobiotic midge Polypedilum vanderplanki.</title>
        <authorList>
            <person name="Yoshida Y."/>
            <person name="Kikawada T."/>
            <person name="Gusev O."/>
        </authorList>
    </citation>
    <scope>NUCLEOTIDE SEQUENCE</scope>
    <source>
        <strain evidence="2">NIAS01</strain>
        <tissue evidence="2">Whole body or cell culture</tissue>
    </source>
</reference>
<protein>
    <submittedName>
        <fullName evidence="2">Uncharacterized protein</fullName>
    </submittedName>
</protein>
<evidence type="ECO:0000313" key="3">
    <source>
        <dbReference type="Proteomes" id="UP001107558"/>
    </source>
</evidence>
<feature type="transmembrane region" description="Helical" evidence="1">
    <location>
        <begin position="7"/>
        <end position="25"/>
    </location>
</feature>
<dbReference type="Pfam" id="PF03133">
    <property type="entry name" value="TTL"/>
    <property type="match status" value="1"/>
</dbReference>
<keyword evidence="1" id="KW-0812">Transmembrane</keyword>